<gene>
    <name evidence="1" type="ORF">IPP15_06585</name>
</gene>
<proteinExistence type="predicted"/>
<protein>
    <submittedName>
        <fullName evidence="1">Uncharacterized protein</fullName>
    </submittedName>
</protein>
<dbReference type="AlphaFoldDB" id="A0A9D7SWB4"/>
<dbReference type="EMBL" id="JADKGY010000001">
    <property type="protein sequence ID" value="MBK9982084.1"/>
    <property type="molecule type" value="Genomic_DNA"/>
</dbReference>
<accession>A0A9D7SWB4</accession>
<dbReference type="Proteomes" id="UP000808337">
    <property type="component" value="Unassembled WGS sequence"/>
</dbReference>
<organism evidence="1 2">
    <name type="scientific">Candidatus Opimibacter skivensis</name>
    <dbReference type="NCBI Taxonomy" id="2982028"/>
    <lineage>
        <taxon>Bacteria</taxon>
        <taxon>Pseudomonadati</taxon>
        <taxon>Bacteroidota</taxon>
        <taxon>Saprospiria</taxon>
        <taxon>Saprospirales</taxon>
        <taxon>Saprospiraceae</taxon>
        <taxon>Candidatus Opimibacter</taxon>
    </lineage>
</organism>
<evidence type="ECO:0000313" key="2">
    <source>
        <dbReference type="Proteomes" id="UP000808337"/>
    </source>
</evidence>
<sequence length="79" mass="9467">MNTRNGRMWLVQFGNDGHRIIDDLNFKDLVTLDKEVNDRFTLYSTQNIYTFLLLDQFDGKIWQVQWGFDAKERIIVPIE</sequence>
<comment type="caution">
    <text evidence="1">The sequence shown here is derived from an EMBL/GenBank/DDBJ whole genome shotgun (WGS) entry which is preliminary data.</text>
</comment>
<reference evidence="1 2" key="1">
    <citation type="submission" date="2020-10" db="EMBL/GenBank/DDBJ databases">
        <title>Connecting structure to function with the recovery of over 1000 high-quality activated sludge metagenome-assembled genomes encoding full-length rRNA genes using long-read sequencing.</title>
        <authorList>
            <person name="Singleton C.M."/>
            <person name="Petriglieri F."/>
            <person name="Kristensen J.M."/>
            <person name="Kirkegaard R.H."/>
            <person name="Michaelsen T.Y."/>
            <person name="Andersen M.H."/>
            <person name="Karst S.M."/>
            <person name="Dueholm M.S."/>
            <person name="Nielsen P.H."/>
            <person name="Albertsen M."/>
        </authorList>
    </citation>
    <scope>NUCLEOTIDE SEQUENCE [LARGE SCALE GENOMIC DNA]</scope>
    <source>
        <strain evidence="1">Ribe_18-Q3-R11-54_MAXAC.273</strain>
    </source>
</reference>
<name>A0A9D7SWB4_9BACT</name>
<evidence type="ECO:0000313" key="1">
    <source>
        <dbReference type="EMBL" id="MBK9982084.1"/>
    </source>
</evidence>